<proteinExistence type="inferred from homology"/>
<dbReference type="GO" id="GO:0005886">
    <property type="term" value="C:plasma membrane"/>
    <property type="evidence" value="ECO:0007669"/>
    <property type="project" value="UniProtKB-SubCell"/>
</dbReference>
<feature type="transmembrane region" description="Helical" evidence="7">
    <location>
        <begin position="80"/>
        <end position="98"/>
    </location>
</feature>
<sequence>MKRQYASIDIARYVSALLVVCIHTFPFLEISETFNTYFIHTVCRLAVPFFFTTSGFFFFRNYDSENEDLNETRLKKALIRLFRIYLIWTIIYLPYTIFDYTHTGFHIKYLFTYVRDFFLNGSYYHLWFLPALMLADVIVYCLYKKKGLNFTLLITFILYFVGYLINVYTPIWESIPGVSFFFGFFTKTLSTARNGIFFGPMFIAIGLLLSRTRRLPKKVSLIGFLISFVLFFAEVSLYRHFGILRDLTSMYICLIPAIYFLVNYLLKINIPYRKMFAILRHDSLMIYTSHILFAKIFLALMPHAHLVVYFLTLACAQCLAGFVTRYQDQYPILKKLL</sequence>
<evidence type="ECO:0000256" key="4">
    <source>
        <dbReference type="ARBA" id="ARBA00022692"/>
    </source>
</evidence>
<dbReference type="GeneID" id="93158846"/>
<feature type="transmembrane region" description="Helical" evidence="7">
    <location>
        <begin position="221"/>
        <end position="241"/>
    </location>
</feature>
<feature type="domain" description="Acyltransferase 3" evidence="8">
    <location>
        <begin position="6"/>
        <end position="314"/>
    </location>
</feature>
<organism evidence="9 10">
    <name type="scientific">Holdemanella porci</name>
    <dbReference type="NCBI Taxonomy" id="2652276"/>
    <lineage>
        <taxon>Bacteria</taxon>
        <taxon>Bacillati</taxon>
        <taxon>Bacillota</taxon>
        <taxon>Erysipelotrichia</taxon>
        <taxon>Erysipelotrichales</taxon>
        <taxon>Erysipelotrichaceae</taxon>
        <taxon>Holdemanella</taxon>
    </lineage>
</organism>
<gene>
    <name evidence="9" type="ORF">FYJ55_06005</name>
</gene>
<evidence type="ECO:0000256" key="5">
    <source>
        <dbReference type="ARBA" id="ARBA00022989"/>
    </source>
</evidence>
<dbReference type="RefSeq" id="WP_154556079.1">
    <property type="nucleotide sequence ID" value="NZ_JAQCYS010000034.1"/>
</dbReference>
<feature type="transmembrane region" description="Helical" evidence="7">
    <location>
        <begin position="247"/>
        <end position="266"/>
    </location>
</feature>
<feature type="transmembrane region" description="Helical" evidence="7">
    <location>
        <begin position="150"/>
        <end position="171"/>
    </location>
</feature>
<comment type="similarity">
    <text evidence="2">Belongs to the acyltransferase 3 family.</text>
</comment>
<keyword evidence="4 7" id="KW-0812">Transmembrane</keyword>
<dbReference type="Proteomes" id="UP000434241">
    <property type="component" value="Unassembled WGS sequence"/>
</dbReference>
<evidence type="ECO:0000259" key="8">
    <source>
        <dbReference type="Pfam" id="PF01757"/>
    </source>
</evidence>
<feature type="transmembrane region" description="Helical" evidence="7">
    <location>
        <begin position="12"/>
        <end position="31"/>
    </location>
</feature>
<keyword evidence="6 7" id="KW-0472">Membrane</keyword>
<evidence type="ECO:0000256" key="6">
    <source>
        <dbReference type="ARBA" id="ARBA00023136"/>
    </source>
</evidence>
<dbReference type="InterPro" id="IPR002656">
    <property type="entry name" value="Acyl_transf_3_dom"/>
</dbReference>
<name>A0A6N7VFG2_9FIRM</name>
<feature type="transmembrane region" description="Helical" evidence="7">
    <location>
        <begin position="124"/>
        <end position="143"/>
    </location>
</feature>
<comment type="caution">
    <text evidence="9">The sequence shown here is derived from an EMBL/GenBank/DDBJ whole genome shotgun (WGS) entry which is preliminary data.</text>
</comment>
<evidence type="ECO:0000313" key="9">
    <source>
        <dbReference type="EMBL" id="MSS56457.1"/>
    </source>
</evidence>
<keyword evidence="10" id="KW-1185">Reference proteome</keyword>
<dbReference type="GO" id="GO:0016413">
    <property type="term" value="F:O-acetyltransferase activity"/>
    <property type="evidence" value="ECO:0007669"/>
    <property type="project" value="TreeGrafter"/>
</dbReference>
<dbReference type="EMBL" id="VUMR01000027">
    <property type="protein sequence ID" value="MSS56457.1"/>
    <property type="molecule type" value="Genomic_DNA"/>
</dbReference>
<protein>
    <submittedName>
        <fullName evidence="9">Acyltransferase</fullName>
    </submittedName>
</protein>
<evidence type="ECO:0000256" key="2">
    <source>
        <dbReference type="ARBA" id="ARBA00007400"/>
    </source>
</evidence>
<evidence type="ECO:0000256" key="1">
    <source>
        <dbReference type="ARBA" id="ARBA00004651"/>
    </source>
</evidence>
<feature type="transmembrane region" description="Helical" evidence="7">
    <location>
        <begin position="37"/>
        <end position="59"/>
    </location>
</feature>
<evidence type="ECO:0000256" key="7">
    <source>
        <dbReference type="SAM" id="Phobius"/>
    </source>
</evidence>
<evidence type="ECO:0000256" key="3">
    <source>
        <dbReference type="ARBA" id="ARBA00022475"/>
    </source>
</evidence>
<comment type="subcellular location">
    <subcellularLocation>
        <location evidence="1">Cell membrane</location>
        <topology evidence="1">Multi-pass membrane protein</topology>
    </subcellularLocation>
</comment>
<dbReference type="PANTHER" id="PTHR40074">
    <property type="entry name" value="O-ACETYLTRANSFERASE WECH"/>
    <property type="match status" value="1"/>
</dbReference>
<keyword evidence="5 7" id="KW-1133">Transmembrane helix</keyword>
<accession>A0A6N7VFG2</accession>
<dbReference type="AlphaFoldDB" id="A0A6N7VFG2"/>
<feature type="transmembrane region" description="Helical" evidence="7">
    <location>
        <begin position="191"/>
        <end position="209"/>
    </location>
</feature>
<keyword evidence="9" id="KW-0012">Acyltransferase</keyword>
<keyword evidence="3" id="KW-1003">Cell membrane</keyword>
<keyword evidence="9" id="KW-0808">Transferase</keyword>
<dbReference type="Pfam" id="PF01757">
    <property type="entry name" value="Acyl_transf_3"/>
    <property type="match status" value="1"/>
</dbReference>
<dbReference type="GO" id="GO:0009246">
    <property type="term" value="P:enterobacterial common antigen biosynthetic process"/>
    <property type="evidence" value="ECO:0007669"/>
    <property type="project" value="TreeGrafter"/>
</dbReference>
<evidence type="ECO:0000313" key="10">
    <source>
        <dbReference type="Proteomes" id="UP000434241"/>
    </source>
</evidence>
<reference evidence="9 10" key="1">
    <citation type="submission" date="2019-08" db="EMBL/GenBank/DDBJ databases">
        <title>In-depth cultivation of the pig gut microbiome towards novel bacterial diversity and tailored functional studies.</title>
        <authorList>
            <person name="Wylensek D."/>
            <person name="Hitch T.C.A."/>
            <person name="Clavel T."/>
        </authorList>
    </citation>
    <scope>NUCLEOTIDE SEQUENCE [LARGE SCALE GENOMIC DNA]</scope>
    <source>
        <strain evidence="9 10">LKV-472-APC-3</strain>
    </source>
</reference>
<dbReference type="PANTHER" id="PTHR40074:SF2">
    <property type="entry name" value="O-ACETYLTRANSFERASE WECH"/>
    <property type="match status" value="1"/>
</dbReference>